<sequence>MSNPYIGEIRMFAGNYAPRDWAFCNGQLMQISENEALFVLLGTTYGGDGQQTFGLPNLSGRIPVHVGNGLALGKADGNETVTVAAAQLPQHTHAALASTTPGTLASPAGAVWSASALQNYSDGTGATSAAMNAQSLVASGGNQPHDNIMPSLAVSFIIALVGIFPTQG</sequence>
<gene>
    <name evidence="1" type="ORF">WKI47_08395</name>
</gene>
<evidence type="ECO:0000313" key="2">
    <source>
        <dbReference type="Proteomes" id="UP001380953"/>
    </source>
</evidence>
<reference evidence="1" key="1">
    <citation type="submission" date="2024-03" db="EMBL/GenBank/DDBJ databases">
        <title>Whole genome sequecning of epiphytes from Marcgravia umbellata leaves.</title>
        <authorList>
            <person name="Kumar G."/>
            <person name="Savka M.A."/>
        </authorList>
    </citation>
    <scope>NUCLEOTIDE SEQUENCE</scope>
    <source>
        <strain evidence="1">RIT_BL5</strain>
    </source>
</reference>
<keyword evidence="2" id="KW-1185">Reference proteome</keyword>
<organism evidence="1 2">
    <name type="scientific">Saccharibacillus sacchari</name>
    <dbReference type="NCBI Taxonomy" id="456493"/>
    <lineage>
        <taxon>Bacteria</taxon>
        <taxon>Bacillati</taxon>
        <taxon>Bacillota</taxon>
        <taxon>Bacilli</taxon>
        <taxon>Bacillales</taxon>
        <taxon>Paenibacillaceae</taxon>
        <taxon>Saccharibacillus</taxon>
    </lineage>
</organism>
<comment type="caution">
    <text evidence="1">The sequence shown here is derived from an EMBL/GenBank/DDBJ whole genome shotgun (WGS) entry which is preliminary data.</text>
</comment>
<evidence type="ECO:0000313" key="1">
    <source>
        <dbReference type="EMBL" id="MEJ8303922.1"/>
    </source>
</evidence>
<proteinExistence type="predicted"/>
<name>A0ACC6PAV5_9BACL</name>
<protein>
    <submittedName>
        <fullName evidence="1">Tail fiber protein</fullName>
    </submittedName>
</protein>
<dbReference type="EMBL" id="JBBKAR010000026">
    <property type="protein sequence ID" value="MEJ8303922.1"/>
    <property type="molecule type" value="Genomic_DNA"/>
</dbReference>
<accession>A0ACC6PAV5</accession>
<dbReference type="Proteomes" id="UP001380953">
    <property type="component" value="Unassembled WGS sequence"/>
</dbReference>